<protein>
    <submittedName>
        <fullName evidence="1">Uncharacterized protein</fullName>
    </submittedName>
</protein>
<name>E3KCK7_PUCGT</name>
<accession>E3KCK7</accession>
<gene>
    <name evidence="1" type="ORF">PGTG_07556</name>
</gene>
<dbReference type="RefSeq" id="XP_003326578.1">
    <property type="nucleotide sequence ID" value="XM_003326530.2"/>
</dbReference>
<sequence length="51" mass="5641">MLWITSPAVTQGSDWFPSLLDQCASLHFQGFIGLDQFASLHFQGFIGLVRG</sequence>
<dbReference type="GeneID" id="10529531"/>
<proteinExistence type="predicted"/>
<organism evidence="1 2">
    <name type="scientific">Puccinia graminis f. sp. tritici (strain CRL 75-36-700-3 / race SCCL)</name>
    <name type="common">Black stem rust fungus</name>
    <dbReference type="NCBI Taxonomy" id="418459"/>
    <lineage>
        <taxon>Eukaryota</taxon>
        <taxon>Fungi</taxon>
        <taxon>Dikarya</taxon>
        <taxon>Basidiomycota</taxon>
        <taxon>Pucciniomycotina</taxon>
        <taxon>Pucciniomycetes</taxon>
        <taxon>Pucciniales</taxon>
        <taxon>Pucciniaceae</taxon>
        <taxon>Puccinia</taxon>
    </lineage>
</organism>
<evidence type="ECO:0000313" key="2">
    <source>
        <dbReference type="Proteomes" id="UP000008783"/>
    </source>
</evidence>
<dbReference type="EMBL" id="DS178281">
    <property type="protein sequence ID" value="EFP82159.1"/>
    <property type="molecule type" value="Genomic_DNA"/>
</dbReference>
<reference evidence="2" key="2">
    <citation type="journal article" date="2011" name="Proc. Natl. Acad. Sci. U.S.A.">
        <title>Obligate biotrophy features unraveled by the genomic analysis of rust fungi.</title>
        <authorList>
            <person name="Duplessis S."/>
            <person name="Cuomo C.A."/>
            <person name="Lin Y.-C."/>
            <person name="Aerts A."/>
            <person name="Tisserant E."/>
            <person name="Veneault-Fourrey C."/>
            <person name="Joly D.L."/>
            <person name="Hacquard S."/>
            <person name="Amselem J."/>
            <person name="Cantarel B.L."/>
            <person name="Chiu R."/>
            <person name="Coutinho P.M."/>
            <person name="Feau N."/>
            <person name="Field M."/>
            <person name="Frey P."/>
            <person name="Gelhaye E."/>
            <person name="Goldberg J."/>
            <person name="Grabherr M.G."/>
            <person name="Kodira C.D."/>
            <person name="Kohler A."/>
            <person name="Kuees U."/>
            <person name="Lindquist E.A."/>
            <person name="Lucas S.M."/>
            <person name="Mago R."/>
            <person name="Mauceli E."/>
            <person name="Morin E."/>
            <person name="Murat C."/>
            <person name="Pangilinan J.L."/>
            <person name="Park R."/>
            <person name="Pearson M."/>
            <person name="Quesneville H."/>
            <person name="Rouhier N."/>
            <person name="Sakthikumar S."/>
            <person name="Salamov A.A."/>
            <person name="Schmutz J."/>
            <person name="Selles B."/>
            <person name="Shapiro H."/>
            <person name="Tanguay P."/>
            <person name="Tuskan G.A."/>
            <person name="Henrissat B."/>
            <person name="Van de Peer Y."/>
            <person name="Rouze P."/>
            <person name="Ellis J.G."/>
            <person name="Dodds P.N."/>
            <person name="Schein J.E."/>
            <person name="Zhong S."/>
            <person name="Hamelin R.C."/>
            <person name="Grigoriev I.V."/>
            <person name="Szabo L.J."/>
            <person name="Martin F."/>
        </authorList>
    </citation>
    <scope>NUCLEOTIDE SEQUENCE [LARGE SCALE GENOMIC DNA]</scope>
    <source>
        <strain evidence="2">CRL 75-36-700-3 / race SCCL</strain>
    </source>
</reference>
<evidence type="ECO:0000313" key="1">
    <source>
        <dbReference type="EMBL" id="EFP82159.1"/>
    </source>
</evidence>
<keyword evidence="2" id="KW-1185">Reference proteome</keyword>
<dbReference type="HOGENOM" id="CLU_3107459_0_0_1"/>
<dbReference type="KEGG" id="pgr:PGTG_07556"/>
<dbReference type="InParanoid" id="E3KCK7"/>
<dbReference type="Proteomes" id="UP000008783">
    <property type="component" value="Unassembled WGS sequence"/>
</dbReference>
<reference key="1">
    <citation type="submission" date="2007-01" db="EMBL/GenBank/DDBJ databases">
        <title>The Genome Sequence of Puccinia graminis f. sp. tritici Strain CRL 75-36-700-3.</title>
        <authorList>
            <consortium name="The Broad Institute Genome Sequencing Platform"/>
            <person name="Birren B."/>
            <person name="Lander E."/>
            <person name="Galagan J."/>
            <person name="Nusbaum C."/>
            <person name="Devon K."/>
            <person name="Cuomo C."/>
            <person name="Jaffe D."/>
            <person name="Butler J."/>
            <person name="Alvarez P."/>
            <person name="Gnerre S."/>
            <person name="Grabherr M."/>
            <person name="Mauceli E."/>
            <person name="Brockman W."/>
            <person name="Young S."/>
            <person name="LaButti K."/>
            <person name="Sykes S."/>
            <person name="DeCaprio D."/>
            <person name="Crawford M."/>
            <person name="Koehrsen M."/>
            <person name="Engels R."/>
            <person name="Montgomery P."/>
            <person name="Pearson M."/>
            <person name="Howarth C."/>
            <person name="Larson L."/>
            <person name="White J."/>
            <person name="Zeng Q."/>
            <person name="Kodira C."/>
            <person name="Yandava C."/>
            <person name="Alvarado L."/>
            <person name="O'Leary S."/>
            <person name="Szabo L."/>
            <person name="Dean R."/>
            <person name="Schein J."/>
        </authorList>
    </citation>
    <scope>NUCLEOTIDE SEQUENCE</scope>
    <source>
        <strain>CRL 75-36-700-3</strain>
    </source>
</reference>
<dbReference type="AlphaFoldDB" id="E3KCK7"/>
<dbReference type="VEuPathDB" id="FungiDB:PGTG_07556"/>